<protein>
    <recommendedName>
        <fullName evidence="1">EF-hand domain-containing protein</fullName>
    </recommendedName>
</protein>
<feature type="domain" description="EF-hand" evidence="1">
    <location>
        <begin position="45"/>
        <end position="74"/>
    </location>
</feature>
<dbReference type="InterPro" id="IPR018247">
    <property type="entry name" value="EF_Hand_1_Ca_BS"/>
</dbReference>
<dbReference type="PROSITE" id="PS50222">
    <property type="entry name" value="EF_HAND_2"/>
    <property type="match status" value="1"/>
</dbReference>
<proteinExistence type="predicted"/>
<dbReference type="Pfam" id="PF13202">
    <property type="entry name" value="EF-hand_5"/>
    <property type="match status" value="2"/>
</dbReference>
<dbReference type="AlphaFoldDB" id="A0A6S6SRZ5"/>
<reference evidence="2" key="1">
    <citation type="submission" date="2020-01" db="EMBL/GenBank/DDBJ databases">
        <authorList>
            <person name="Meier V. D."/>
            <person name="Meier V D."/>
        </authorList>
    </citation>
    <scope>NUCLEOTIDE SEQUENCE</scope>
    <source>
        <strain evidence="2">HLG_WM_MAG_02</strain>
    </source>
</reference>
<organism evidence="2">
    <name type="scientific">uncultured Sulfurovum sp</name>
    <dbReference type="NCBI Taxonomy" id="269237"/>
    <lineage>
        <taxon>Bacteria</taxon>
        <taxon>Pseudomonadati</taxon>
        <taxon>Campylobacterota</taxon>
        <taxon>Epsilonproteobacteria</taxon>
        <taxon>Campylobacterales</taxon>
        <taxon>Sulfurovaceae</taxon>
        <taxon>Sulfurovum</taxon>
        <taxon>environmental samples</taxon>
    </lineage>
</organism>
<gene>
    <name evidence="2" type="ORF">HELGO_WM36772</name>
</gene>
<name>A0A6S6SRZ5_9BACT</name>
<dbReference type="PROSITE" id="PS00018">
    <property type="entry name" value="EF_HAND_1"/>
    <property type="match status" value="1"/>
</dbReference>
<dbReference type="InterPro" id="IPR002048">
    <property type="entry name" value="EF_hand_dom"/>
</dbReference>
<sequence length="74" mass="8737">MLKYILFIVLFFFSSLWSVEENNSTTHPLIKKFDTNKDGKIFYTEASKVLQDDFCQYDINQDGYIDEVEVEALK</sequence>
<dbReference type="SUPFAM" id="SSF47473">
    <property type="entry name" value="EF-hand"/>
    <property type="match status" value="1"/>
</dbReference>
<accession>A0A6S6SRZ5</accession>
<dbReference type="InterPro" id="IPR011992">
    <property type="entry name" value="EF-hand-dom_pair"/>
</dbReference>
<dbReference type="EMBL" id="CACVAZ010000051">
    <property type="protein sequence ID" value="CAA6808481.1"/>
    <property type="molecule type" value="Genomic_DNA"/>
</dbReference>
<evidence type="ECO:0000313" key="2">
    <source>
        <dbReference type="EMBL" id="CAA6808481.1"/>
    </source>
</evidence>
<dbReference type="Gene3D" id="1.10.238.10">
    <property type="entry name" value="EF-hand"/>
    <property type="match status" value="1"/>
</dbReference>
<dbReference type="GO" id="GO:0005509">
    <property type="term" value="F:calcium ion binding"/>
    <property type="evidence" value="ECO:0007669"/>
    <property type="project" value="InterPro"/>
</dbReference>
<evidence type="ECO:0000259" key="1">
    <source>
        <dbReference type="PROSITE" id="PS50222"/>
    </source>
</evidence>